<evidence type="ECO:0000313" key="5">
    <source>
        <dbReference type="Proteomes" id="UP000190042"/>
    </source>
</evidence>
<gene>
    <name evidence="4" type="ORF">SAMN04244570_1638</name>
</gene>
<dbReference type="GO" id="GO:0042802">
    <property type="term" value="F:identical protein binding"/>
    <property type="evidence" value="ECO:0007669"/>
    <property type="project" value="TreeGrafter"/>
</dbReference>
<dbReference type="EMBL" id="FUYJ01000002">
    <property type="protein sequence ID" value="SKA95445.1"/>
    <property type="molecule type" value="Genomic_DNA"/>
</dbReference>
<dbReference type="GO" id="GO:0005737">
    <property type="term" value="C:cytoplasm"/>
    <property type="evidence" value="ECO:0007669"/>
    <property type="project" value="TreeGrafter"/>
</dbReference>
<dbReference type="InterPro" id="IPR004547">
    <property type="entry name" value="Glucosamine6P_isomerase"/>
</dbReference>
<dbReference type="GO" id="GO:0006046">
    <property type="term" value="P:N-acetylglucosamine catabolic process"/>
    <property type="evidence" value="ECO:0007669"/>
    <property type="project" value="TreeGrafter"/>
</dbReference>
<keyword evidence="5" id="KW-1185">Reference proteome</keyword>
<dbReference type="PANTHER" id="PTHR11280:SF5">
    <property type="entry name" value="GLUCOSAMINE-6-PHOSPHATE ISOMERASE"/>
    <property type="match status" value="1"/>
</dbReference>
<dbReference type="Gene3D" id="3.40.50.1360">
    <property type="match status" value="1"/>
</dbReference>
<dbReference type="GO" id="GO:0006043">
    <property type="term" value="P:glucosamine catabolic process"/>
    <property type="evidence" value="ECO:0007669"/>
    <property type="project" value="TreeGrafter"/>
</dbReference>
<reference evidence="5" key="1">
    <citation type="submission" date="2017-02" db="EMBL/GenBank/DDBJ databases">
        <authorList>
            <person name="Varghese N."/>
            <person name="Submissions S."/>
        </authorList>
    </citation>
    <scope>NUCLEOTIDE SEQUENCE [LARGE SCALE GENOMIC DNA]</scope>
    <source>
        <strain evidence="5">DSM 23966</strain>
    </source>
</reference>
<feature type="domain" description="Glucosamine/galactosamine-6-phosphate isomerase" evidence="3">
    <location>
        <begin position="40"/>
        <end position="250"/>
    </location>
</feature>
<dbReference type="Proteomes" id="UP000190042">
    <property type="component" value="Unassembled WGS sequence"/>
</dbReference>
<dbReference type="GO" id="GO:0005975">
    <property type="term" value="P:carbohydrate metabolic process"/>
    <property type="evidence" value="ECO:0007669"/>
    <property type="project" value="InterPro"/>
</dbReference>
<dbReference type="CDD" id="cd01399">
    <property type="entry name" value="GlcN6P_deaminase"/>
    <property type="match status" value="1"/>
</dbReference>
<name>A0A1T4Y2D0_9BACL</name>
<proteinExistence type="predicted"/>
<keyword evidence="2" id="KW-0119">Carbohydrate metabolism</keyword>
<dbReference type="PANTHER" id="PTHR11280">
    <property type="entry name" value="GLUCOSAMINE-6-PHOSPHATE ISOMERASE"/>
    <property type="match status" value="1"/>
</dbReference>
<keyword evidence="1" id="KW-0378">Hydrolase</keyword>
<dbReference type="GO" id="GO:0019262">
    <property type="term" value="P:N-acetylneuraminate catabolic process"/>
    <property type="evidence" value="ECO:0007669"/>
    <property type="project" value="TreeGrafter"/>
</dbReference>
<protein>
    <submittedName>
        <fullName evidence="4">Glucosamine-6-phosphate deaminase</fullName>
    </submittedName>
</protein>
<dbReference type="Pfam" id="PF01182">
    <property type="entry name" value="Glucosamine_iso"/>
    <property type="match status" value="1"/>
</dbReference>
<accession>A0A1T4Y2D0</accession>
<sequence>MVQILTNETFEITIYKVKLRKAGVYKMENLKWITVKSPEEGAKEVYKIIEEELRNNRLHVLGLATGSTMIPVYQEWTNSNLDFSQVTAFNLDEYVGIDANNPNSYAYFMKQHLFNKKPFKETHIPNGMAEDLDKECQNYEQQLNANPLDIQLLGVGENGHIAFNEPGTSPDSVTHVATLTDSTLGVNSQYFENDEKIPNTALTMGISSIMKSKKLIMVAFGEKKRAAMEKLKQGEVTPDWPITKLLRHEDVVVITDLQID</sequence>
<dbReference type="AlphaFoldDB" id="A0A1T4Y2D0"/>
<organism evidence="4 5">
    <name type="scientific">Sporosarcina newyorkensis</name>
    <dbReference type="NCBI Taxonomy" id="759851"/>
    <lineage>
        <taxon>Bacteria</taxon>
        <taxon>Bacillati</taxon>
        <taxon>Bacillota</taxon>
        <taxon>Bacilli</taxon>
        <taxon>Bacillales</taxon>
        <taxon>Caryophanaceae</taxon>
        <taxon>Sporosarcina</taxon>
    </lineage>
</organism>
<dbReference type="SUPFAM" id="SSF100950">
    <property type="entry name" value="NagB/RpiA/CoA transferase-like"/>
    <property type="match status" value="1"/>
</dbReference>
<evidence type="ECO:0000259" key="3">
    <source>
        <dbReference type="Pfam" id="PF01182"/>
    </source>
</evidence>
<dbReference type="GO" id="GO:0004342">
    <property type="term" value="F:glucosamine-6-phosphate deaminase activity"/>
    <property type="evidence" value="ECO:0007669"/>
    <property type="project" value="InterPro"/>
</dbReference>
<dbReference type="InterPro" id="IPR006148">
    <property type="entry name" value="Glc/Gal-6P_isomerase"/>
</dbReference>
<evidence type="ECO:0000313" key="4">
    <source>
        <dbReference type="EMBL" id="SKA95445.1"/>
    </source>
</evidence>
<evidence type="ECO:0000256" key="2">
    <source>
        <dbReference type="ARBA" id="ARBA00023277"/>
    </source>
</evidence>
<evidence type="ECO:0000256" key="1">
    <source>
        <dbReference type="ARBA" id="ARBA00022801"/>
    </source>
</evidence>
<dbReference type="InterPro" id="IPR037171">
    <property type="entry name" value="NagB/RpiA_transferase-like"/>
</dbReference>